<dbReference type="Gene3D" id="1.50.10.130">
    <property type="entry name" value="Terpene synthase, N-terminal domain"/>
    <property type="match status" value="1"/>
</dbReference>
<comment type="cofactor">
    <cofactor evidence="1">
        <name>Mg(2+)</name>
        <dbReference type="ChEBI" id="CHEBI:18420"/>
    </cofactor>
</comment>
<evidence type="ECO:0000259" key="6">
    <source>
        <dbReference type="Pfam" id="PF01397"/>
    </source>
</evidence>
<evidence type="ECO:0008006" key="10">
    <source>
        <dbReference type="Google" id="ProtNLM"/>
    </source>
</evidence>
<dbReference type="Pfam" id="PF03936">
    <property type="entry name" value="Terpene_synth_C"/>
    <property type="match status" value="1"/>
</dbReference>
<dbReference type="CDD" id="cd00684">
    <property type="entry name" value="Terpene_cyclase_plant_C1"/>
    <property type="match status" value="1"/>
</dbReference>
<protein>
    <recommendedName>
        <fullName evidence="10">Ent-kaurene synthase</fullName>
    </recommendedName>
</protein>
<dbReference type="Gene3D" id="1.10.600.10">
    <property type="entry name" value="Farnesyl Diphosphate Synthase"/>
    <property type="match status" value="1"/>
</dbReference>
<dbReference type="InterPro" id="IPR008949">
    <property type="entry name" value="Isoprenoid_synthase_dom_sf"/>
</dbReference>
<comment type="caution">
    <text evidence="8">The sequence shown here is derived from an EMBL/GenBank/DDBJ whole genome shotgun (WGS) entry which is preliminary data.</text>
</comment>
<dbReference type="Proteomes" id="UP001231189">
    <property type="component" value="Unassembled WGS sequence"/>
</dbReference>
<keyword evidence="4" id="KW-0460">Magnesium</keyword>
<keyword evidence="5" id="KW-0456">Lyase</keyword>
<dbReference type="SFLD" id="SFLDG01014">
    <property type="entry name" value="Terpene_Cyclase_Like_1_N-term"/>
    <property type="match status" value="1"/>
</dbReference>
<evidence type="ECO:0000256" key="1">
    <source>
        <dbReference type="ARBA" id="ARBA00001946"/>
    </source>
</evidence>
<dbReference type="FunFam" id="1.10.600.10:FF:000005">
    <property type="entry name" value="Ent-kaur-16-ene synthase, chloroplastic"/>
    <property type="match status" value="1"/>
</dbReference>
<dbReference type="AlphaFoldDB" id="A0AAD8TPH6"/>
<dbReference type="GO" id="GO:0010333">
    <property type="term" value="F:terpene synthase activity"/>
    <property type="evidence" value="ECO:0007669"/>
    <property type="project" value="InterPro"/>
</dbReference>
<dbReference type="GO" id="GO:0000287">
    <property type="term" value="F:magnesium ion binding"/>
    <property type="evidence" value="ECO:0007669"/>
    <property type="project" value="InterPro"/>
</dbReference>
<sequence>MVPSQGIPQAPCFPQCVEWILQNQQDNGSWGISEYNSSNDKCSLLSTLACILALTKWNVGPEQISRGLHFIGRNFSIVMDEQIDAPVGFNVTFTGMISLAISMGLEFPVEQTYVDDILHIRQMELKRFAEDTSYGREEYMAYIAEGLGDMLDWNEVMKFQRKNGSLFNSPSATAAALVYNHDDKALQYLNLLVSKFGSSVPTVFPINIYCQLSMVDSLEKTGISHHFSTEIRSILDMTYSFWLQRDEEIMLDVATCAMAFRILRMNGYDVSSDELSHLAEASAFRSSLQGYLNDTKSLLELQKASTVSVSKNETILDNIGYWSSNFLKEKMSSNDVDIVPVFTEVEYALKFPFYATMERLDHRRSIEHFDAQGYQMFKTSYLPCLANKDRLALAVDDFTFSQFAYQAELAHVESWVKENRIDQLQFARQKQAYCYLSASGTMFAPELSEARISFAKTSVLITIVDDFFDVAGSKEEIENLISLVEKWDEHQELQFYSESVEILFFAIYTTVNQLGESASALQNRDVRKHMIDLWIETLRSMSAEAEWVTSQYVPTINEYMTNANLSYGLGPIIPASLYFVGQELSESVVRDQEYNELIRLMNICCRLLNDIQGYEREGSQGKVNSVSLLVLHSGGFMSSESAKKTIEEYIASCRKDLLRLVLKEDSVVPRPCKEVFWKMCKINHLFYSQTDGYSSQKEMVGAVNAVIYEPLKLQTSDPSLTVKSEH</sequence>
<dbReference type="SUPFAM" id="SSF48239">
    <property type="entry name" value="Terpenoid cyclases/Protein prenyltransferases"/>
    <property type="match status" value="2"/>
</dbReference>
<dbReference type="InterPro" id="IPR005630">
    <property type="entry name" value="Terpene_synthase_metal-bd"/>
</dbReference>
<dbReference type="PANTHER" id="PTHR31739">
    <property type="entry name" value="ENT-COPALYL DIPHOSPHATE SYNTHASE, CHLOROPLASTIC"/>
    <property type="match status" value="1"/>
</dbReference>
<keyword evidence="3" id="KW-0479">Metal-binding</keyword>
<proteinExistence type="inferred from homology"/>
<evidence type="ECO:0000256" key="5">
    <source>
        <dbReference type="ARBA" id="ARBA00023239"/>
    </source>
</evidence>
<dbReference type="FunFam" id="1.50.10.130:FF:000003">
    <property type="entry name" value="Ent-cassa-12,15-diene synthase"/>
    <property type="match status" value="1"/>
</dbReference>
<dbReference type="InterPro" id="IPR044814">
    <property type="entry name" value="Terpene_cyclase_plant_C1"/>
</dbReference>
<organism evidence="8 9">
    <name type="scientific">Lolium multiflorum</name>
    <name type="common">Italian ryegrass</name>
    <name type="synonym">Lolium perenne subsp. multiflorum</name>
    <dbReference type="NCBI Taxonomy" id="4521"/>
    <lineage>
        <taxon>Eukaryota</taxon>
        <taxon>Viridiplantae</taxon>
        <taxon>Streptophyta</taxon>
        <taxon>Embryophyta</taxon>
        <taxon>Tracheophyta</taxon>
        <taxon>Spermatophyta</taxon>
        <taxon>Magnoliopsida</taxon>
        <taxon>Liliopsida</taxon>
        <taxon>Poales</taxon>
        <taxon>Poaceae</taxon>
        <taxon>BOP clade</taxon>
        <taxon>Pooideae</taxon>
        <taxon>Poodae</taxon>
        <taxon>Poeae</taxon>
        <taxon>Poeae Chloroplast Group 2 (Poeae type)</taxon>
        <taxon>Loliodinae</taxon>
        <taxon>Loliinae</taxon>
        <taxon>Lolium</taxon>
    </lineage>
</organism>
<evidence type="ECO:0000259" key="7">
    <source>
        <dbReference type="Pfam" id="PF03936"/>
    </source>
</evidence>
<dbReference type="InterPro" id="IPR008930">
    <property type="entry name" value="Terpenoid_cyclase/PrenylTrfase"/>
</dbReference>
<evidence type="ECO:0000313" key="9">
    <source>
        <dbReference type="Proteomes" id="UP001231189"/>
    </source>
</evidence>
<dbReference type="InterPro" id="IPR001906">
    <property type="entry name" value="Terpene_synth_N"/>
</dbReference>
<comment type="similarity">
    <text evidence="2">Belongs to the terpene synthase family.</text>
</comment>
<feature type="domain" description="Terpene synthase N-terminal" evidence="6">
    <location>
        <begin position="152"/>
        <end position="349"/>
    </location>
</feature>
<dbReference type="GO" id="GO:0016102">
    <property type="term" value="P:diterpenoid biosynthetic process"/>
    <property type="evidence" value="ECO:0007669"/>
    <property type="project" value="InterPro"/>
</dbReference>
<reference evidence="8" key="1">
    <citation type="submission" date="2023-07" db="EMBL/GenBank/DDBJ databases">
        <title>A chromosome-level genome assembly of Lolium multiflorum.</title>
        <authorList>
            <person name="Chen Y."/>
            <person name="Copetti D."/>
            <person name="Kolliker R."/>
            <person name="Studer B."/>
        </authorList>
    </citation>
    <scope>NUCLEOTIDE SEQUENCE</scope>
    <source>
        <strain evidence="8">02402/16</strain>
        <tissue evidence="8">Leaf</tissue>
    </source>
</reference>
<dbReference type="PANTHER" id="PTHR31739:SF50">
    <property type="match status" value="1"/>
</dbReference>
<dbReference type="EMBL" id="JAUUTY010000002">
    <property type="protein sequence ID" value="KAK1685394.1"/>
    <property type="molecule type" value="Genomic_DNA"/>
</dbReference>
<dbReference type="InterPro" id="IPR050148">
    <property type="entry name" value="Terpene_synthase-like"/>
</dbReference>
<feature type="domain" description="Terpene synthase metal-binding" evidence="7">
    <location>
        <begin position="418"/>
        <end position="656"/>
    </location>
</feature>
<dbReference type="FunFam" id="1.50.10.160:FF:000002">
    <property type="entry name" value="cis-abienol synthase, chloroplastic"/>
    <property type="match status" value="1"/>
</dbReference>
<accession>A0AAD8TPH6</accession>
<gene>
    <name evidence="8" type="ORF">QYE76_046242</name>
</gene>
<dbReference type="Pfam" id="PF01397">
    <property type="entry name" value="Terpene_synth"/>
    <property type="match status" value="1"/>
</dbReference>
<dbReference type="SUPFAM" id="SSF48576">
    <property type="entry name" value="Terpenoid synthases"/>
    <property type="match status" value="1"/>
</dbReference>
<keyword evidence="9" id="KW-1185">Reference proteome</keyword>
<evidence type="ECO:0000256" key="2">
    <source>
        <dbReference type="ARBA" id="ARBA00006333"/>
    </source>
</evidence>
<dbReference type="Gene3D" id="1.50.10.160">
    <property type="match status" value="1"/>
</dbReference>
<evidence type="ECO:0000256" key="3">
    <source>
        <dbReference type="ARBA" id="ARBA00022723"/>
    </source>
</evidence>
<evidence type="ECO:0000313" key="8">
    <source>
        <dbReference type="EMBL" id="KAK1685394.1"/>
    </source>
</evidence>
<evidence type="ECO:0000256" key="4">
    <source>
        <dbReference type="ARBA" id="ARBA00022842"/>
    </source>
</evidence>
<name>A0AAD8TPH6_LOLMU</name>
<dbReference type="InterPro" id="IPR036965">
    <property type="entry name" value="Terpene_synth_N_sf"/>
</dbReference>